<protein>
    <recommendedName>
        <fullName evidence="5">FAD/NAD(P)-binding domain-containing protein</fullName>
    </recommendedName>
</protein>
<gene>
    <name evidence="6" type="ORF">N7472_009750</name>
</gene>
<dbReference type="InterPro" id="IPR023753">
    <property type="entry name" value="FAD/NAD-binding_dom"/>
</dbReference>
<evidence type="ECO:0000256" key="1">
    <source>
        <dbReference type="ARBA" id="ARBA00009333"/>
    </source>
</evidence>
<dbReference type="GO" id="GO:0016491">
    <property type="term" value="F:oxidoreductase activity"/>
    <property type="evidence" value="ECO:0007669"/>
    <property type="project" value="UniProtKB-KW"/>
</dbReference>
<dbReference type="InterPro" id="IPR036188">
    <property type="entry name" value="FAD/NAD-bd_sf"/>
</dbReference>
<sequence>MLLTWDWKKLFAIQALIALAWAQTPQENYDVIVIGGGPSGLSAASALSRVLRKVALFDSGEYRNNPTRHMHDVIGSDHVVPSEFRAAARKQISFYNMTTFFDQKVITMQKNENSFSATTANGTYTARKVILASGVKDDLPNVPGLREAFGKGVFWCPWCDGFEHRDQKMGVLGNLSDAYDSVKELYPTLNKDIRIYANGTNNPAQINRLNSKNKDWQKVFNKYNVTVNAKPILNITRTQSGSEYYDAATRKEFDKFRVYFTDGTYEERDAFMVNYGASQASQLPEQLKVGFLGKKMNTMAPGLRTTVPGVWGVGDANSDNSTNVPHAMASGKKAAVFCHVELATEELAQVSTNPAKRAAMLEDRSIHKRTARQMGDDVGNIYRRLAHF</sequence>
<evidence type="ECO:0000313" key="7">
    <source>
        <dbReference type="Proteomes" id="UP001150879"/>
    </source>
</evidence>
<keyword evidence="2" id="KW-0285">Flavoprotein</keyword>
<keyword evidence="3" id="KW-0560">Oxidoreductase</keyword>
<evidence type="ECO:0000256" key="3">
    <source>
        <dbReference type="ARBA" id="ARBA00023002"/>
    </source>
</evidence>
<dbReference type="PRINTS" id="PR00469">
    <property type="entry name" value="PNDRDTASEII"/>
</dbReference>
<evidence type="ECO:0000313" key="6">
    <source>
        <dbReference type="EMBL" id="KAJ5184910.1"/>
    </source>
</evidence>
<dbReference type="AlphaFoldDB" id="A0A9W9IUC5"/>
<name>A0A9W9IUC5_9EURO</name>
<dbReference type="OrthoDB" id="4570620at2759"/>
<accession>A0A9W9IUC5</accession>
<reference evidence="6" key="1">
    <citation type="submission" date="2022-11" db="EMBL/GenBank/DDBJ databases">
        <authorList>
            <person name="Petersen C."/>
        </authorList>
    </citation>
    <scope>NUCLEOTIDE SEQUENCE</scope>
    <source>
        <strain evidence="6">IBT 16849</strain>
    </source>
</reference>
<comment type="caution">
    <text evidence="6">The sequence shown here is derived from an EMBL/GenBank/DDBJ whole genome shotgun (WGS) entry which is preliminary data.</text>
</comment>
<dbReference type="GO" id="GO:0097237">
    <property type="term" value="P:cellular response to toxic substance"/>
    <property type="evidence" value="ECO:0007669"/>
    <property type="project" value="UniProtKB-ARBA"/>
</dbReference>
<evidence type="ECO:0000256" key="2">
    <source>
        <dbReference type="ARBA" id="ARBA00022630"/>
    </source>
</evidence>
<proteinExistence type="inferred from homology"/>
<dbReference type="Gene3D" id="3.50.50.60">
    <property type="entry name" value="FAD/NAD(P)-binding domain"/>
    <property type="match status" value="2"/>
</dbReference>
<feature type="signal peptide" evidence="4">
    <location>
        <begin position="1"/>
        <end position="22"/>
    </location>
</feature>
<organism evidence="6 7">
    <name type="scientific">Penicillium cf. griseofulvum</name>
    <dbReference type="NCBI Taxonomy" id="2972120"/>
    <lineage>
        <taxon>Eukaryota</taxon>
        <taxon>Fungi</taxon>
        <taxon>Dikarya</taxon>
        <taxon>Ascomycota</taxon>
        <taxon>Pezizomycotina</taxon>
        <taxon>Eurotiomycetes</taxon>
        <taxon>Eurotiomycetidae</taxon>
        <taxon>Eurotiales</taxon>
        <taxon>Aspergillaceae</taxon>
        <taxon>Penicillium</taxon>
    </lineage>
</organism>
<feature type="domain" description="FAD/NAD(P)-binding" evidence="5">
    <location>
        <begin position="29"/>
        <end position="168"/>
    </location>
</feature>
<evidence type="ECO:0000259" key="5">
    <source>
        <dbReference type="Pfam" id="PF07992"/>
    </source>
</evidence>
<feature type="chain" id="PRO_5040755406" description="FAD/NAD(P)-binding domain-containing protein" evidence="4">
    <location>
        <begin position="23"/>
        <end position="388"/>
    </location>
</feature>
<dbReference type="InterPro" id="IPR050097">
    <property type="entry name" value="Ferredoxin-NADP_redctase_2"/>
</dbReference>
<dbReference type="PRINTS" id="PR00368">
    <property type="entry name" value="FADPNR"/>
</dbReference>
<keyword evidence="4" id="KW-0732">Signal</keyword>
<evidence type="ECO:0000256" key="4">
    <source>
        <dbReference type="SAM" id="SignalP"/>
    </source>
</evidence>
<dbReference type="EMBL" id="JAPQKP010000006">
    <property type="protein sequence ID" value="KAJ5184910.1"/>
    <property type="molecule type" value="Genomic_DNA"/>
</dbReference>
<dbReference type="Proteomes" id="UP001150879">
    <property type="component" value="Unassembled WGS sequence"/>
</dbReference>
<comment type="similarity">
    <text evidence="1">Belongs to the class-II pyridine nucleotide-disulfide oxidoreductase family.</text>
</comment>
<dbReference type="SUPFAM" id="SSF51905">
    <property type="entry name" value="FAD/NAD(P)-binding domain"/>
    <property type="match status" value="1"/>
</dbReference>
<dbReference type="Pfam" id="PF07992">
    <property type="entry name" value="Pyr_redox_2"/>
    <property type="match status" value="1"/>
</dbReference>
<keyword evidence="7" id="KW-1185">Reference proteome</keyword>
<reference evidence="6" key="2">
    <citation type="journal article" date="2023" name="IMA Fungus">
        <title>Comparative genomic study of the Penicillium genus elucidates a diverse pangenome and 15 lateral gene transfer events.</title>
        <authorList>
            <person name="Petersen C."/>
            <person name="Sorensen T."/>
            <person name="Nielsen M.R."/>
            <person name="Sondergaard T.E."/>
            <person name="Sorensen J.L."/>
            <person name="Fitzpatrick D.A."/>
            <person name="Frisvad J.C."/>
            <person name="Nielsen K.L."/>
        </authorList>
    </citation>
    <scope>NUCLEOTIDE SEQUENCE</scope>
    <source>
        <strain evidence="6">IBT 16849</strain>
    </source>
</reference>
<dbReference type="PANTHER" id="PTHR48105">
    <property type="entry name" value="THIOREDOXIN REDUCTASE 1-RELATED-RELATED"/>
    <property type="match status" value="1"/>
</dbReference>